<evidence type="ECO:0000256" key="8">
    <source>
        <dbReference type="ARBA" id="ARBA00023034"/>
    </source>
</evidence>
<evidence type="ECO:0000256" key="4">
    <source>
        <dbReference type="ARBA" id="ARBA00012485"/>
    </source>
</evidence>
<evidence type="ECO:0000256" key="9">
    <source>
        <dbReference type="ARBA" id="ARBA00023306"/>
    </source>
</evidence>
<evidence type="ECO:0000256" key="6">
    <source>
        <dbReference type="ARBA" id="ARBA00022786"/>
    </source>
</evidence>
<dbReference type="PANTHER" id="PTHR11254:SF67">
    <property type="entry name" value="E3 UBIQUITIN-PROTEIN LIGASE HUWE1"/>
    <property type="match status" value="1"/>
</dbReference>
<feature type="repeat" description="ANK" evidence="14">
    <location>
        <begin position="533"/>
        <end position="565"/>
    </location>
</feature>
<feature type="compositionally biased region" description="Low complexity" evidence="16">
    <location>
        <begin position="487"/>
        <end position="497"/>
    </location>
</feature>
<feature type="compositionally biased region" description="Acidic residues" evidence="16">
    <location>
        <begin position="1"/>
        <end position="10"/>
    </location>
</feature>
<dbReference type="Pfam" id="PF13637">
    <property type="entry name" value="Ank_4"/>
    <property type="match status" value="1"/>
</dbReference>
<comment type="caution">
    <text evidence="18">The sequence shown here is derived from an EMBL/GenBank/DDBJ whole genome shotgun (WGS) entry which is preliminary data.</text>
</comment>
<evidence type="ECO:0000256" key="10">
    <source>
        <dbReference type="ARBA" id="ARBA00037859"/>
    </source>
</evidence>
<keyword evidence="6 15" id="KW-0833">Ubl conjugation pathway</keyword>
<feature type="compositionally biased region" description="Acidic residues" evidence="16">
    <location>
        <begin position="139"/>
        <end position="165"/>
    </location>
</feature>
<dbReference type="EC" id="2.3.2.26" evidence="4"/>
<evidence type="ECO:0000256" key="2">
    <source>
        <dbReference type="ARBA" id="ARBA00004240"/>
    </source>
</evidence>
<dbReference type="Proteomes" id="UP001159428">
    <property type="component" value="Unassembled WGS sequence"/>
</dbReference>
<keyword evidence="19" id="KW-1185">Reference proteome</keyword>
<sequence length="1407" mass="158114">MGTSSEEDGELPLSLSTKKRCHTKRSLLSSDSEEGERKERSPSKRINSAHKETCEEGMRSSELNATPSSSQTPRSSERLRKKSSLTFSLPSRKEVLKSMSPKGKRLRSQEKIKVLKPRKLVNNFLRERSSYVSRGEGGYDSDDSGMSDFINDDDDDGEDEEESTAESDQSSDSGKKDSGICRVKESKIERKKKRILDSSEEEKETKTEEKRKILLDSSEEEKGHNDEAVNNPNFVESNRGIANKNKTKNKRRKLNKFSDSDEDNSSGNKRNESKESNDSSGDSETDDICSSESPHEAEILRPRSQRVKRLIQKQEVKSHKMFGGLLKKRQTAKLDPKERLAKRLLTEDDDDSDLLSSDDLSSSDGCTPTSSAHNDQDPLKVAAACFAQLSSEIDEDEDGDDRDFIVKDVETSDEGMNSDGASQFLKLLDTFAGKQHDKDDNGTQNQDTTGIRVGGNPFSSRRKRRKKKTVKKEPTWKRIKIEDDSDNSANDDTTDTMSSRYQPLHIAILEHDVPLVNKLIKEDSDCIYEIAFRKRTALHLAALEGQVELVKLLLKHGADQTALDYYHLPALAYALDGHPECVQLLLGHTNIKNISKSIKTNKQEMNLLHFAVGEGRDGCNCYDRAKCLELLFHEDKKTCTRLLSLSDVRKFVPLVAAVHAGQHECVQVLLRMGADMISFKTDDGGNILHFAVECASHFKSKWEPTKDTSFCLRELLKGSRLLIDQPDDNGFTPLMYACESGNAECVRILLDNGALCSFVDSHGTSSLHLAAMSGDTECVQLLLNSGHQVDCVDKYGWPPLLYANFKAHESCVLALMKPKPEQVFVLGELLRRARRELEKKRTVKVVKNVLVSLANHDAYYTVFNEFIRQNPEVLDENNYGLLQHIWRAILDFDNKRRWFVKKLSQIRSTSAKRERLPLEIDRANVLGSAMNQMGRILGHALRHRDLIVTFQNEPGICTGPKREFFACFCKDVVDPKRHLFMMTDDAQFSPVPNAYFAKYFTEEAQQDTSQTPSSQQGPSNGKEECLSSECTDEELMSAASQAEARYAMAGNVGQPFKQLSAEVERGISLRSEGQTALENFTANQGTEDRINISESVAASNESGCNERVVKRADIRHSSEEQNNGKRATRNLSLRSRLKQLRFIGRMVGFSIFENLLLDLHLSKPFVKQILGIPLSHPDDLSSFDYELHKNAVTWLQENCVNELDLSFNVDALNPWNSKPVTIELSDDCDKKLTDDNKEEYSKSVSQFKLEKSIKDEVGEFTGGLHEVIPREFLSLFTADEFSLLINGVAKLDVGDWKKHTEYKQCTAEDDVIKWFWNIVTPLKEEEKALLMKFSTGSPCVPLGGFAALTGLSGPTKFTISKIAGLNKIPMASTCFNMLKLTSYSSEKHLKDKLLIAIRHGAEGFSFS</sequence>
<dbReference type="PANTHER" id="PTHR11254">
    <property type="entry name" value="HECT DOMAIN UBIQUITIN-PROTEIN LIGASE"/>
    <property type="match status" value="1"/>
</dbReference>
<dbReference type="SUPFAM" id="SSF48403">
    <property type="entry name" value="Ankyrin repeat"/>
    <property type="match status" value="1"/>
</dbReference>
<feature type="compositionally biased region" description="Low complexity" evidence="16">
    <location>
        <begin position="354"/>
        <end position="364"/>
    </location>
</feature>
<feature type="compositionally biased region" description="Basic and acidic residues" evidence="16">
    <location>
        <begin position="173"/>
        <end position="188"/>
    </location>
</feature>
<feature type="compositionally biased region" description="Basic residues" evidence="16">
    <location>
        <begin position="460"/>
        <end position="470"/>
    </location>
</feature>
<evidence type="ECO:0000256" key="7">
    <source>
        <dbReference type="ARBA" id="ARBA00022824"/>
    </source>
</evidence>
<feature type="region of interest" description="Disordered" evidence="16">
    <location>
        <begin position="1"/>
        <end position="330"/>
    </location>
</feature>
<comment type="pathway">
    <text evidence="3">Protein modification; protein ubiquitination.</text>
</comment>
<feature type="domain" description="HECT" evidence="17">
    <location>
        <begin position="1135"/>
        <end position="1407"/>
    </location>
</feature>
<dbReference type="SMART" id="SM00119">
    <property type="entry name" value="HECTc"/>
    <property type="match status" value="1"/>
</dbReference>
<evidence type="ECO:0000313" key="19">
    <source>
        <dbReference type="Proteomes" id="UP001159428"/>
    </source>
</evidence>
<gene>
    <name evidence="18" type="ORF">PMEA_00022527</name>
</gene>
<evidence type="ECO:0000256" key="16">
    <source>
        <dbReference type="SAM" id="MobiDB-lite"/>
    </source>
</evidence>
<proteinExistence type="predicted"/>
<keyword evidence="5" id="KW-0808">Transferase</keyword>
<dbReference type="EMBL" id="CALNXJ010000040">
    <property type="protein sequence ID" value="CAH3145351.1"/>
    <property type="molecule type" value="Genomic_DNA"/>
</dbReference>
<accession>A0AAU9XGQ7</accession>
<comment type="subcellular location">
    <subcellularLocation>
        <location evidence="2">Endoplasmic reticulum</location>
    </subcellularLocation>
    <subcellularLocation>
        <location evidence="10">Golgi apparatus</location>
        <location evidence="10">Golgi stack membrane</location>
    </subcellularLocation>
</comment>
<dbReference type="GO" id="GO:0032580">
    <property type="term" value="C:Golgi cisterna membrane"/>
    <property type="evidence" value="ECO:0007669"/>
    <property type="project" value="UniProtKB-SubCell"/>
</dbReference>
<dbReference type="PROSITE" id="PS50297">
    <property type="entry name" value="ANK_REP_REGION"/>
    <property type="match status" value="3"/>
</dbReference>
<evidence type="ECO:0000256" key="11">
    <source>
        <dbReference type="ARBA" id="ARBA00040370"/>
    </source>
</evidence>
<dbReference type="Pfam" id="PF00023">
    <property type="entry name" value="Ank"/>
    <property type="match status" value="1"/>
</dbReference>
<feature type="region of interest" description="Disordered" evidence="16">
    <location>
        <begin position="1003"/>
        <end position="1025"/>
    </location>
</feature>
<feature type="region of interest" description="Disordered" evidence="16">
    <location>
        <begin position="435"/>
        <end position="497"/>
    </location>
</feature>
<comment type="catalytic activity">
    <reaction evidence="1">
        <text>S-ubiquitinyl-[E2 ubiquitin-conjugating enzyme]-L-cysteine + [acceptor protein]-L-lysine = [E2 ubiquitin-conjugating enzyme]-L-cysteine + N(6)-ubiquitinyl-[acceptor protein]-L-lysine.</text>
        <dbReference type="EC" id="2.3.2.26"/>
    </reaction>
</comment>
<dbReference type="InterPro" id="IPR036770">
    <property type="entry name" value="Ankyrin_rpt-contain_sf"/>
</dbReference>
<dbReference type="GO" id="GO:0000209">
    <property type="term" value="P:protein polyubiquitination"/>
    <property type="evidence" value="ECO:0007669"/>
    <property type="project" value="TreeGrafter"/>
</dbReference>
<dbReference type="InterPro" id="IPR050409">
    <property type="entry name" value="E3_ubiq-protein_ligase"/>
</dbReference>
<dbReference type="InterPro" id="IPR002110">
    <property type="entry name" value="Ankyrin_rpt"/>
</dbReference>
<feature type="compositionally biased region" description="Polar residues" evidence="16">
    <location>
        <begin position="61"/>
        <end position="73"/>
    </location>
</feature>
<dbReference type="PROSITE" id="PS50237">
    <property type="entry name" value="HECT"/>
    <property type="match status" value="1"/>
</dbReference>
<evidence type="ECO:0000259" key="17">
    <source>
        <dbReference type="PROSITE" id="PS50237"/>
    </source>
</evidence>
<feature type="active site" description="Glycyl thioester intermediate" evidence="15">
    <location>
        <position position="1374"/>
    </location>
</feature>
<keyword evidence="8" id="KW-0333">Golgi apparatus</keyword>
<dbReference type="Gene3D" id="3.30.2160.10">
    <property type="entry name" value="Hect, E3 ligase catalytic domain"/>
    <property type="match status" value="1"/>
</dbReference>
<feature type="compositionally biased region" description="Basic and acidic residues" evidence="16">
    <location>
        <begin position="471"/>
        <end position="482"/>
    </location>
</feature>
<keyword evidence="9" id="KW-0131">Cell cycle</keyword>
<reference evidence="18 19" key="1">
    <citation type="submission" date="2022-05" db="EMBL/GenBank/DDBJ databases">
        <authorList>
            <consortium name="Genoscope - CEA"/>
            <person name="William W."/>
        </authorList>
    </citation>
    <scope>NUCLEOTIDE SEQUENCE [LARGE SCALE GENOMIC DNA]</scope>
</reference>
<dbReference type="SMART" id="SM00248">
    <property type="entry name" value="ANK"/>
    <property type="match status" value="8"/>
</dbReference>
<evidence type="ECO:0000256" key="3">
    <source>
        <dbReference type="ARBA" id="ARBA00004906"/>
    </source>
</evidence>
<dbReference type="SUPFAM" id="SSF56204">
    <property type="entry name" value="Hect, E3 ligase catalytic domain"/>
    <property type="match status" value="1"/>
</dbReference>
<keyword evidence="7" id="KW-0256">Endoplasmic reticulum</keyword>
<evidence type="ECO:0000256" key="13">
    <source>
        <dbReference type="ARBA" id="ARBA00042378"/>
    </source>
</evidence>
<feature type="compositionally biased region" description="Low complexity" evidence="16">
    <location>
        <begin position="1006"/>
        <end position="1019"/>
    </location>
</feature>
<evidence type="ECO:0000256" key="1">
    <source>
        <dbReference type="ARBA" id="ARBA00000885"/>
    </source>
</evidence>
<feature type="compositionally biased region" description="Basic and acidic residues" evidence="16">
    <location>
        <begin position="49"/>
        <end position="59"/>
    </location>
</feature>
<protein>
    <recommendedName>
        <fullName evidence="11">E3 ubiquitin-protein ligase HACE1</fullName>
        <ecNumber evidence="4">2.3.2.26</ecNumber>
    </recommendedName>
    <alternativeName>
        <fullName evidence="13">HECT domain and ankyrin repeat-containing E3 ubiquitin-protein ligase 1</fullName>
    </alternativeName>
    <alternativeName>
        <fullName evidence="12">HECT-type E3 ubiquitin transferase HACE1</fullName>
    </alternativeName>
</protein>
<organism evidence="18 19">
    <name type="scientific">Pocillopora meandrina</name>
    <dbReference type="NCBI Taxonomy" id="46732"/>
    <lineage>
        <taxon>Eukaryota</taxon>
        <taxon>Metazoa</taxon>
        <taxon>Cnidaria</taxon>
        <taxon>Anthozoa</taxon>
        <taxon>Hexacorallia</taxon>
        <taxon>Scleractinia</taxon>
        <taxon>Astrocoeniina</taxon>
        <taxon>Pocilloporidae</taxon>
        <taxon>Pocillopora</taxon>
    </lineage>
</organism>
<evidence type="ECO:0000313" key="18">
    <source>
        <dbReference type="EMBL" id="CAH3145351.1"/>
    </source>
</evidence>
<dbReference type="GO" id="GO:0061630">
    <property type="term" value="F:ubiquitin protein ligase activity"/>
    <property type="evidence" value="ECO:0007669"/>
    <property type="project" value="UniProtKB-EC"/>
</dbReference>
<evidence type="ECO:0000256" key="14">
    <source>
        <dbReference type="PROSITE-ProRule" id="PRU00023"/>
    </source>
</evidence>
<dbReference type="GO" id="GO:0005634">
    <property type="term" value="C:nucleus"/>
    <property type="evidence" value="ECO:0007669"/>
    <property type="project" value="TreeGrafter"/>
</dbReference>
<dbReference type="PROSITE" id="PS50088">
    <property type="entry name" value="ANK_REPEAT"/>
    <property type="match status" value="3"/>
</dbReference>
<dbReference type="Gene3D" id="3.90.1750.10">
    <property type="entry name" value="Hect, E3 ligase catalytic domains"/>
    <property type="match status" value="2"/>
</dbReference>
<dbReference type="Pfam" id="PF12796">
    <property type="entry name" value="Ank_2"/>
    <property type="match status" value="2"/>
</dbReference>
<feature type="compositionally biased region" description="Basic residues" evidence="16">
    <location>
        <begin position="245"/>
        <end position="255"/>
    </location>
</feature>
<dbReference type="InterPro" id="IPR035983">
    <property type="entry name" value="Hect_E3_ubiquitin_ligase"/>
</dbReference>
<dbReference type="Gene3D" id="3.30.2410.10">
    <property type="entry name" value="Hect, E3 ligase catalytic domain"/>
    <property type="match status" value="1"/>
</dbReference>
<evidence type="ECO:0000256" key="15">
    <source>
        <dbReference type="PROSITE-ProRule" id="PRU00104"/>
    </source>
</evidence>
<dbReference type="FunFam" id="3.30.2410.10:FF:000009">
    <property type="entry name" value="Probable E3 ubiquitin-protein ligase HECTD2"/>
    <property type="match status" value="1"/>
</dbReference>
<dbReference type="Pfam" id="PF00632">
    <property type="entry name" value="HECT"/>
    <property type="match status" value="1"/>
</dbReference>
<dbReference type="GO" id="GO:0005783">
    <property type="term" value="C:endoplasmic reticulum"/>
    <property type="evidence" value="ECO:0007669"/>
    <property type="project" value="UniProtKB-SubCell"/>
</dbReference>
<evidence type="ECO:0000256" key="12">
    <source>
        <dbReference type="ARBA" id="ARBA00041409"/>
    </source>
</evidence>
<keyword evidence="14" id="KW-0040">ANK repeat</keyword>
<dbReference type="Gene3D" id="1.25.40.20">
    <property type="entry name" value="Ankyrin repeat-containing domain"/>
    <property type="match status" value="2"/>
</dbReference>
<evidence type="ECO:0000256" key="5">
    <source>
        <dbReference type="ARBA" id="ARBA00022679"/>
    </source>
</evidence>
<feature type="repeat" description="ANK" evidence="14">
    <location>
        <begin position="762"/>
        <end position="794"/>
    </location>
</feature>
<dbReference type="InterPro" id="IPR000569">
    <property type="entry name" value="HECT_dom"/>
</dbReference>
<name>A0AAU9XGQ7_9CNID</name>
<feature type="compositionally biased region" description="Basic and acidic residues" evidence="16">
    <location>
        <begin position="203"/>
        <end position="227"/>
    </location>
</feature>
<feature type="repeat" description="ANK" evidence="14">
    <location>
        <begin position="729"/>
        <end position="761"/>
    </location>
</feature>
<dbReference type="GO" id="GO:0006511">
    <property type="term" value="P:ubiquitin-dependent protein catabolic process"/>
    <property type="evidence" value="ECO:0007669"/>
    <property type="project" value="TreeGrafter"/>
</dbReference>
<feature type="region of interest" description="Disordered" evidence="16">
    <location>
        <begin position="345"/>
        <end position="379"/>
    </location>
</feature>